<name>L7JSF9_TRAHO</name>
<reference evidence="1 2" key="1">
    <citation type="journal article" date="2012" name="PLoS Pathog.">
        <title>The genome of the obligate intracellular parasite Trachipleistophora hominis: new insights into microsporidian genome dynamics and reductive evolution.</title>
        <authorList>
            <person name="Heinz E."/>
            <person name="Williams T.A."/>
            <person name="Nakjang S."/>
            <person name="Noel C.J."/>
            <person name="Swan D.C."/>
            <person name="Goldberg A.V."/>
            <person name="Harris S.R."/>
            <person name="Weinmaier T."/>
            <person name="Markert S."/>
            <person name="Becher D."/>
            <person name="Bernhardt J."/>
            <person name="Dagan T."/>
            <person name="Hacker C."/>
            <person name="Lucocq J.M."/>
            <person name="Schweder T."/>
            <person name="Rattei T."/>
            <person name="Hall N."/>
            <person name="Hirt R.P."/>
            <person name="Embley T.M."/>
        </authorList>
    </citation>
    <scope>NUCLEOTIDE SEQUENCE [LARGE SCALE GENOMIC DNA]</scope>
</reference>
<keyword evidence="2" id="KW-1185">Reference proteome</keyword>
<dbReference type="AlphaFoldDB" id="L7JSF9"/>
<evidence type="ECO:0008006" key="3">
    <source>
        <dbReference type="Google" id="ProtNLM"/>
    </source>
</evidence>
<dbReference type="OMA" id="IICIQRK"/>
<dbReference type="HOGENOM" id="CLU_2308026_0_0_1"/>
<dbReference type="InParanoid" id="L7JSF9"/>
<sequence>MDNKTELIRKINTSIEKIFDTLIDIFTMLSTTNTQDYKELRDIICIQRKIVQVSDTVLQIYNYTVLLKYMRYEKGVKKDEHDTFDADAMFNSIVDEIMKG</sequence>
<evidence type="ECO:0000313" key="2">
    <source>
        <dbReference type="Proteomes" id="UP000011185"/>
    </source>
</evidence>
<proteinExistence type="predicted"/>
<dbReference type="OrthoDB" id="10305192at2759"/>
<gene>
    <name evidence="1" type="ORF">THOM_2871</name>
</gene>
<dbReference type="VEuPathDB" id="MicrosporidiaDB:THOM_2871"/>
<organism evidence="1 2">
    <name type="scientific">Trachipleistophora hominis</name>
    <name type="common">Microsporidian parasite</name>
    <dbReference type="NCBI Taxonomy" id="72359"/>
    <lineage>
        <taxon>Eukaryota</taxon>
        <taxon>Fungi</taxon>
        <taxon>Fungi incertae sedis</taxon>
        <taxon>Microsporidia</taxon>
        <taxon>Pleistophoridae</taxon>
        <taxon>Trachipleistophora</taxon>
    </lineage>
</organism>
<accession>L7JSF9</accession>
<evidence type="ECO:0000313" key="1">
    <source>
        <dbReference type="EMBL" id="ELQ74220.1"/>
    </source>
</evidence>
<dbReference type="Proteomes" id="UP000011185">
    <property type="component" value="Unassembled WGS sequence"/>
</dbReference>
<protein>
    <recommendedName>
        <fullName evidence="3">Mediator of RNA polymerase II transcription subunit 22</fullName>
    </recommendedName>
</protein>
<dbReference type="EMBL" id="JH994060">
    <property type="protein sequence ID" value="ELQ74220.1"/>
    <property type="molecule type" value="Genomic_DNA"/>
</dbReference>